<dbReference type="Proteomes" id="UP001555826">
    <property type="component" value="Unassembled WGS sequence"/>
</dbReference>
<evidence type="ECO:0000256" key="3">
    <source>
        <dbReference type="ARBA" id="ARBA00022475"/>
    </source>
</evidence>
<feature type="transmembrane region" description="Helical" evidence="7">
    <location>
        <begin position="60"/>
        <end position="81"/>
    </location>
</feature>
<evidence type="ECO:0000313" key="9">
    <source>
        <dbReference type="EMBL" id="MEW9265051.1"/>
    </source>
</evidence>
<protein>
    <submittedName>
        <fullName evidence="9">DedA family protein</fullName>
    </submittedName>
</protein>
<evidence type="ECO:0000256" key="6">
    <source>
        <dbReference type="ARBA" id="ARBA00023136"/>
    </source>
</evidence>
<evidence type="ECO:0000313" key="10">
    <source>
        <dbReference type="Proteomes" id="UP001555826"/>
    </source>
</evidence>
<proteinExistence type="inferred from homology"/>
<accession>A0ABV3P601</accession>
<sequence>MGSAVHEFLSALLGVPGGWLLAVVGALVFVEDALFVGFVVPGETAAVVAGAAASLGRAPLTTTLLVVAAAAVAGDSVGYLVGRRYGDRLLSLRPLRRHAAALDKGRRLVRDRGGVAVFLGRFTAFLRAVTPALAGASRMPYRRFAVWNVVGGLVWSAAAVLVGWTAGTSYASAAHTLGQGSAVVVAVVVGAALAVLLVRRRRARSPRNS</sequence>
<comment type="caution">
    <text evidence="9">The sequence shown here is derived from an EMBL/GenBank/DDBJ whole genome shotgun (WGS) entry which is preliminary data.</text>
</comment>
<evidence type="ECO:0000256" key="2">
    <source>
        <dbReference type="ARBA" id="ARBA00010792"/>
    </source>
</evidence>
<dbReference type="InterPro" id="IPR032818">
    <property type="entry name" value="DedA-like"/>
</dbReference>
<keyword evidence="3 7" id="KW-1003">Cell membrane</keyword>
<comment type="similarity">
    <text evidence="2 7">Belongs to the DedA family.</text>
</comment>
<dbReference type="PANTHER" id="PTHR30353">
    <property type="entry name" value="INNER MEMBRANE PROTEIN DEDA-RELATED"/>
    <property type="match status" value="1"/>
</dbReference>
<keyword evidence="4 7" id="KW-0812">Transmembrane</keyword>
<evidence type="ECO:0000256" key="1">
    <source>
        <dbReference type="ARBA" id="ARBA00004651"/>
    </source>
</evidence>
<dbReference type="InterPro" id="IPR032816">
    <property type="entry name" value="VTT_dom"/>
</dbReference>
<evidence type="ECO:0000256" key="4">
    <source>
        <dbReference type="ARBA" id="ARBA00022692"/>
    </source>
</evidence>
<feature type="transmembrane region" description="Helical" evidence="7">
    <location>
        <begin position="177"/>
        <end position="198"/>
    </location>
</feature>
<feature type="transmembrane region" description="Helical" evidence="7">
    <location>
        <begin position="12"/>
        <end position="40"/>
    </location>
</feature>
<feature type="transmembrane region" description="Helical" evidence="7">
    <location>
        <begin position="144"/>
        <end position="165"/>
    </location>
</feature>
<dbReference type="Pfam" id="PF09335">
    <property type="entry name" value="VTT_dom"/>
    <property type="match status" value="1"/>
</dbReference>
<dbReference type="RefSeq" id="WP_367637960.1">
    <property type="nucleotide sequence ID" value="NZ_JBFNQN010000006.1"/>
</dbReference>
<dbReference type="EMBL" id="JBFNQN010000006">
    <property type="protein sequence ID" value="MEW9265051.1"/>
    <property type="molecule type" value="Genomic_DNA"/>
</dbReference>
<evidence type="ECO:0000256" key="5">
    <source>
        <dbReference type="ARBA" id="ARBA00022989"/>
    </source>
</evidence>
<feature type="domain" description="VTT" evidence="8">
    <location>
        <begin position="40"/>
        <end position="164"/>
    </location>
</feature>
<evidence type="ECO:0000256" key="7">
    <source>
        <dbReference type="RuleBase" id="RU367016"/>
    </source>
</evidence>
<name>A0ABV3P601_9ACTN</name>
<keyword evidence="5 7" id="KW-1133">Transmembrane helix</keyword>
<dbReference type="PANTHER" id="PTHR30353:SF0">
    <property type="entry name" value="TRANSMEMBRANE PROTEIN"/>
    <property type="match status" value="1"/>
</dbReference>
<comment type="subcellular location">
    <subcellularLocation>
        <location evidence="1 7">Cell membrane</location>
        <topology evidence="1 7">Multi-pass membrane protein</topology>
    </subcellularLocation>
</comment>
<keyword evidence="10" id="KW-1185">Reference proteome</keyword>
<keyword evidence="6 7" id="KW-0472">Membrane</keyword>
<reference evidence="9 10" key="1">
    <citation type="submission" date="2024-07" db="EMBL/GenBank/DDBJ databases">
        <authorList>
            <person name="Thanompreechachai J."/>
            <person name="Duangmal K."/>
        </authorList>
    </citation>
    <scope>NUCLEOTIDE SEQUENCE [LARGE SCALE GENOMIC DNA]</scope>
    <source>
        <strain evidence="9 10">KCTC 19886</strain>
    </source>
</reference>
<evidence type="ECO:0000259" key="8">
    <source>
        <dbReference type="Pfam" id="PF09335"/>
    </source>
</evidence>
<gene>
    <name evidence="9" type="ORF">AB1207_09850</name>
</gene>
<organism evidence="9 10">
    <name type="scientific">Kineococcus endophyticus</name>
    <dbReference type="NCBI Taxonomy" id="1181883"/>
    <lineage>
        <taxon>Bacteria</taxon>
        <taxon>Bacillati</taxon>
        <taxon>Actinomycetota</taxon>
        <taxon>Actinomycetes</taxon>
        <taxon>Kineosporiales</taxon>
        <taxon>Kineosporiaceae</taxon>
        <taxon>Kineococcus</taxon>
    </lineage>
</organism>